<keyword evidence="4" id="KW-1185">Reference proteome</keyword>
<proteinExistence type="predicted"/>
<feature type="region of interest" description="Disordered" evidence="1">
    <location>
        <begin position="39"/>
        <end position="71"/>
    </location>
</feature>
<name>A0ABY7LQ13_9BACT</name>
<evidence type="ECO:0000313" key="3">
    <source>
        <dbReference type="EMBL" id="WBA41566.1"/>
    </source>
</evidence>
<evidence type="ECO:0000313" key="4">
    <source>
        <dbReference type="Proteomes" id="UP001211005"/>
    </source>
</evidence>
<dbReference type="Proteomes" id="UP001211005">
    <property type="component" value="Chromosome"/>
</dbReference>
<gene>
    <name evidence="3" type="ORF">O3303_17335</name>
</gene>
<organism evidence="3 4">
    <name type="scientific">Hymenobacter canadensis</name>
    <dbReference type="NCBI Taxonomy" id="2999067"/>
    <lineage>
        <taxon>Bacteria</taxon>
        <taxon>Pseudomonadati</taxon>
        <taxon>Bacteroidota</taxon>
        <taxon>Cytophagia</taxon>
        <taxon>Cytophagales</taxon>
        <taxon>Hymenobacteraceae</taxon>
        <taxon>Hymenobacter</taxon>
    </lineage>
</organism>
<reference evidence="3 4" key="1">
    <citation type="submission" date="2022-12" db="EMBL/GenBank/DDBJ databases">
        <title>Hymenobacter canadensis sp. nov. isolated from lake water of the Cambridge Bay, Canada.</title>
        <authorList>
            <person name="Kim W.H."/>
            <person name="Lee Y.M."/>
        </authorList>
    </citation>
    <scope>NUCLEOTIDE SEQUENCE [LARGE SCALE GENOMIC DNA]</scope>
    <source>
        <strain evidence="3 4">PAMC 29467</strain>
    </source>
</reference>
<dbReference type="EMBL" id="CP114767">
    <property type="protein sequence ID" value="WBA41566.1"/>
    <property type="molecule type" value="Genomic_DNA"/>
</dbReference>
<dbReference type="RefSeq" id="WP_269559633.1">
    <property type="nucleotide sequence ID" value="NZ_CP114767.1"/>
</dbReference>
<keyword evidence="2" id="KW-0812">Transmembrane</keyword>
<protein>
    <submittedName>
        <fullName evidence="3">Uncharacterized protein</fullName>
    </submittedName>
</protein>
<keyword evidence="2" id="KW-1133">Transmembrane helix</keyword>
<keyword evidence="2" id="KW-0472">Membrane</keyword>
<accession>A0ABY7LQ13</accession>
<evidence type="ECO:0000256" key="2">
    <source>
        <dbReference type="SAM" id="Phobius"/>
    </source>
</evidence>
<feature type="transmembrane region" description="Helical" evidence="2">
    <location>
        <begin position="16"/>
        <end position="34"/>
    </location>
</feature>
<evidence type="ECO:0000256" key="1">
    <source>
        <dbReference type="SAM" id="MobiDB-lite"/>
    </source>
</evidence>
<sequence>MADINIQRKKNSPSPWLLILLVLAVVGAAAWFLFRSDTPASTEPVAPPTSEPAPTRTDSTAGAETGPRPAEAAVADMAPEAAPVTPEVLAAFARTDATQPVYALEGLRLLTAALVDLADRDDLRSAAIGEKRDNLTSATARLDEPNASLRPGFVAATGLMQAMQQQAYPGQEAAVADLITRATQLSGRNATALDHQQLQEFFTRAASLVRVLSSSATV</sequence>